<name>A0A8H3UNL7_VENIN</name>
<sequence length="168" mass="18546">MECWIQLSLLGDVCFLRSERAKRSCCGDGERVSRGDENGNGGLSEVSAAAGGDMNMGVGGRSDCWVLVGWRVVGWRAGIADKGTMAEENWKQMWMRRTSGRVGKGNGRRVDTAEARQIRSDQDEDEVEKCRAREDHAKLKETGRGRVLDVSWPASGRAGWQGRWLSAV</sequence>
<evidence type="ECO:0000313" key="2">
    <source>
        <dbReference type="EMBL" id="KAE9972561.1"/>
    </source>
</evidence>
<dbReference type="EMBL" id="WNWS01000266">
    <property type="protein sequence ID" value="KAE9972561.1"/>
    <property type="molecule type" value="Genomic_DNA"/>
</dbReference>
<reference evidence="2 3" key="1">
    <citation type="submission" date="2018-12" db="EMBL/GenBank/DDBJ databases">
        <title>Venturia inaequalis Genome Resource.</title>
        <authorList>
            <person name="Lichtner F.J."/>
        </authorList>
    </citation>
    <scope>NUCLEOTIDE SEQUENCE [LARGE SCALE GENOMIC DNA]</scope>
    <source>
        <strain evidence="2 3">120213</strain>
    </source>
</reference>
<dbReference type="Proteomes" id="UP000447873">
    <property type="component" value="Unassembled WGS sequence"/>
</dbReference>
<evidence type="ECO:0000313" key="3">
    <source>
        <dbReference type="Proteomes" id="UP000447873"/>
    </source>
</evidence>
<protein>
    <submittedName>
        <fullName evidence="2">Uncharacterized protein</fullName>
    </submittedName>
</protein>
<gene>
    <name evidence="2" type="ORF">EG328_004929</name>
</gene>
<organism evidence="2 3">
    <name type="scientific">Venturia inaequalis</name>
    <name type="common">Apple scab fungus</name>
    <dbReference type="NCBI Taxonomy" id="5025"/>
    <lineage>
        <taxon>Eukaryota</taxon>
        <taxon>Fungi</taxon>
        <taxon>Dikarya</taxon>
        <taxon>Ascomycota</taxon>
        <taxon>Pezizomycotina</taxon>
        <taxon>Dothideomycetes</taxon>
        <taxon>Pleosporomycetidae</taxon>
        <taxon>Venturiales</taxon>
        <taxon>Venturiaceae</taxon>
        <taxon>Venturia</taxon>
    </lineage>
</organism>
<dbReference type="AlphaFoldDB" id="A0A8H3UNL7"/>
<feature type="region of interest" description="Disordered" evidence="1">
    <location>
        <begin position="101"/>
        <end position="125"/>
    </location>
</feature>
<accession>A0A8H3UNL7</accession>
<evidence type="ECO:0000256" key="1">
    <source>
        <dbReference type="SAM" id="MobiDB-lite"/>
    </source>
</evidence>
<feature type="compositionally biased region" description="Basic and acidic residues" evidence="1">
    <location>
        <begin position="108"/>
        <end position="121"/>
    </location>
</feature>
<comment type="caution">
    <text evidence="2">The sequence shown here is derived from an EMBL/GenBank/DDBJ whole genome shotgun (WGS) entry which is preliminary data.</text>
</comment>
<proteinExistence type="predicted"/>